<keyword evidence="1" id="KW-1133">Transmembrane helix</keyword>
<sequence length="69" mass="7717">MVYFYPTSQEISSKQKFRFSLLVWLSMLFLGSGKWGVGCGVWGVGCRVWGEQSSRAASEPTASFKSEDK</sequence>
<dbReference type="EMBL" id="SFBL01000074">
    <property type="protein sequence ID" value="TRU26896.1"/>
    <property type="molecule type" value="Genomic_DNA"/>
</dbReference>
<accession>A0A552DXD8</accession>
<protein>
    <submittedName>
        <fullName evidence="2">Uncharacterized protein</fullName>
    </submittedName>
</protein>
<gene>
    <name evidence="2" type="ORF">EWV81_08630</name>
</gene>
<keyword evidence="1" id="KW-0472">Membrane</keyword>
<evidence type="ECO:0000313" key="2">
    <source>
        <dbReference type="EMBL" id="TRU26896.1"/>
    </source>
</evidence>
<keyword evidence="1" id="KW-0812">Transmembrane</keyword>
<name>A0A552DXD8_MICAE</name>
<organism evidence="2 3">
    <name type="scientific">Microcystis aeruginosa Ma_SC_T_19800800_S464</name>
    <dbReference type="NCBI Taxonomy" id="2486257"/>
    <lineage>
        <taxon>Bacteria</taxon>
        <taxon>Bacillati</taxon>
        <taxon>Cyanobacteriota</taxon>
        <taxon>Cyanophyceae</taxon>
        <taxon>Oscillatoriophycideae</taxon>
        <taxon>Chroococcales</taxon>
        <taxon>Microcystaceae</taxon>
        <taxon>Microcystis</taxon>
    </lineage>
</organism>
<proteinExistence type="predicted"/>
<comment type="caution">
    <text evidence="2">The sequence shown here is derived from an EMBL/GenBank/DDBJ whole genome shotgun (WGS) entry which is preliminary data.</text>
</comment>
<evidence type="ECO:0000313" key="3">
    <source>
        <dbReference type="Proteomes" id="UP000319313"/>
    </source>
</evidence>
<reference evidence="2 3" key="1">
    <citation type="submission" date="2019-01" db="EMBL/GenBank/DDBJ databases">
        <title>Coherence of Microcystis species and biogeography revealed through population genomics.</title>
        <authorList>
            <person name="Perez-Carrascal O.M."/>
            <person name="Terrat Y."/>
            <person name="Giani A."/>
            <person name="Fortin N."/>
            <person name="Tromas N."/>
            <person name="Shapiro B.J."/>
        </authorList>
    </citation>
    <scope>NUCLEOTIDE SEQUENCE [LARGE SCALE GENOMIC DNA]</scope>
    <source>
        <strain evidence="2">Ma_SC_T_19800800_S464</strain>
    </source>
</reference>
<feature type="transmembrane region" description="Helical" evidence="1">
    <location>
        <begin position="21"/>
        <end position="45"/>
    </location>
</feature>
<dbReference type="Proteomes" id="UP000319313">
    <property type="component" value="Unassembled WGS sequence"/>
</dbReference>
<evidence type="ECO:0000256" key="1">
    <source>
        <dbReference type="SAM" id="Phobius"/>
    </source>
</evidence>
<dbReference type="AlphaFoldDB" id="A0A552DXD8"/>